<dbReference type="AlphaFoldDB" id="A0A2N2F4D8"/>
<evidence type="ECO:0000313" key="1">
    <source>
        <dbReference type="EMBL" id="PKN03016.1"/>
    </source>
</evidence>
<dbReference type="InterPro" id="IPR003735">
    <property type="entry name" value="Metal_Tscrpt_repr"/>
</dbReference>
<protein>
    <recommendedName>
        <fullName evidence="3">Transcriptional regulator</fullName>
    </recommendedName>
</protein>
<dbReference type="GO" id="GO:0003677">
    <property type="term" value="F:DNA binding"/>
    <property type="evidence" value="ECO:0007669"/>
    <property type="project" value="InterPro"/>
</dbReference>
<proteinExistence type="predicted"/>
<evidence type="ECO:0008006" key="3">
    <source>
        <dbReference type="Google" id="ProtNLM"/>
    </source>
</evidence>
<accession>A0A2N2F4D8</accession>
<dbReference type="Pfam" id="PF02583">
    <property type="entry name" value="Trns_repr_metal"/>
    <property type="match status" value="1"/>
</dbReference>
<comment type="caution">
    <text evidence="1">The sequence shown here is derived from an EMBL/GenBank/DDBJ whole genome shotgun (WGS) entry which is preliminary data.</text>
</comment>
<name>A0A2N2F4D8_9BACT</name>
<gene>
    <name evidence="1" type="ORF">CVU76_03250</name>
</gene>
<dbReference type="PANTHER" id="PTHR33677:SF3">
    <property type="entry name" value="COPPER-SENSING TRANSCRIPTIONAL REPRESSOR RICR"/>
    <property type="match status" value="1"/>
</dbReference>
<sequence length="74" mass="8406">MKYSKKIQNRVSRIEGQVGGIKKMILSNTQEEKLMIQLQAVISSLESLKLELVKKQMKETLVEDVRKSLGLSDS</sequence>
<dbReference type="Gene3D" id="1.20.58.1000">
    <property type="entry name" value="Metal-sensitive repressor, helix protomer"/>
    <property type="match status" value="1"/>
</dbReference>
<evidence type="ECO:0000313" key="2">
    <source>
        <dbReference type="Proteomes" id="UP000233417"/>
    </source>
</evidence>
<dbReference type="InterPro" id="IPR038390">
    <property type="entry name" value="Metal_Tscrpt_repr_sf"/>
</dbReference>
<reference evidence="1 2" key="1">
    <citation type="journal article" date="2017" name="ISME J.">
        <title>Potential for microbial H2 and metal transformations associated with novel bacteria and archaea in deep terrestrial subsurface sediments.</title>
        <authorList>
            <person name="Hernsdorf A.W."/>
            <person name="Amano Y."/>
            <person name="Miyakawa K."/>
            <person name="Ise K."/>
            <person name="Suzuki Y."/>
            <person name="Anantharaman K."/>
            <person name="Probst A."/>
            <person name="Burstein D."/>
            <person name="Thomas B.C."/>
            <person name="Banfield J.F."/>
        </authorList>
    </citation>
    <scope>NUCLEOTIDE SEQUENCE [LARGE SCALE GENOMIC DNA]</scope>
    <source>
        <strain evidence="1">HGW-Dojkabacteria-1</strain>
    </source>
</reference>
<dbReference type="Proteomes" id="UP000233417">
    <property type="component" value="Unassembled WGS sequence"/>
</dbReference>
<dbReference type="GO" id="GO:0045892">
    <property type="term" value="P:negative regulation of DNA-templated transcription"/>
    <property type="evidence" value="ECO:0007669"/>
    <property type="project" value="UniProtKB-ARBA"/>
</dbReference>
<dbReference type="GO" id="GO:0046872">
    <property type="term" value="F:metal ion binding"/>
    <property type="evidence" value="ECO:0007669"/>
    <property type="project" value="InterPro"/>
</dbReference>
<organism evidence="1 2">
    <name type="scientific">Candidatus Dojkabacteria bacterium HGW-Dojkabacteria-1</name>
    <dbReference type="NCBI Taxonomy" id="2013761"/>
    <lineage>
        <taxon>Bacteria</taxon>
        <taxon>Candidatus Dojkabacteria</taxon>
    </lineage>
</organism>
<dbReference type="EMBL" id="PHAO01000001">
    <property type="protein sequence ID" value="PKN03016.1"/>
    <property type="molecule type" value="Genomic_DNA"/>
</dbReference>
<dbReference type="PANTHER" id="PTHR33677">
    <property type="entry name" value="TRANSCRIPTIONAL REPRESSOR FRMR-RELATED"/>
    <property type="match status" value="1"/>
</dbReference>